<evidence type="ECO:0008006" key="3">
    <source>
        <dbReference type="Google" id="ProtNLM"/>
    </source>
</evidence>
<keyword evidence="2" id="KW-1185">Reference proteome</keyword>
<dbReference type="PANTHER" id="PTHR10285">
    <property type="entry name" value="URIDINE KINASE"/>
    <property type="match status" value="1"/>
</dbReference>
<proteinExistence type="predicted"/>
<dbReference type="SUPFAM" id="SSF52540">
    <property type="entry name" value="P-loop containing nucleoside triphosphate hydrolases"/>
    <property type="match status" value="1"/>
</dbReference>
<dbReference type="EMBL" id="BIMW01000176">
    <property type="protein sequence ID" value="GCE96238.1"/>
    <property type="molecule type" value="Genomic_DNA"/>
</dbReference>
<gene>
    <name evidence="1" type="ORF">NIES46_43070</name>
</gene>
<dbReference type="InterPro" id="IPR027417">
    <property type="entry name" value="P-loop_NTPase"/>
</dbReference>
<accession>A0A5M3TE29</accession>
<dbReference type="GeneID" id="301685071"/>
<reference evidence="1 2" key="1">
    <citation type="journal article" date="2019" name="J Genomics">
        <title>The Draft Genome of a Hydrogen-producing Cyanobacterium, Arthrospira platensis NIES-46.</title>
        <authorList>
            <person name="Suzuki S."/>
            <person name="Yamaguchi H."/>
            <person name="Kawachi M."/>
        </authorList>
    </citation>
    <scope>NUCLEOTIDE SEQUENCE [LARGE SCALE GENOMIC DNA]</scope>
    <source>
        <strain evidence="1 2">NIES-46</strain>
    </source>
</reference>
<organism evidence="1 2">
    <name type="scientific">Limnospira platensis NIES-46</name>
    <dbReference type="NCBI Taxonomy" id="1236695"/>
    <lineage>
        <taxon>Bacteria</taxon>
        <taxon>Bacillati</taxon>
        <taxon>Cyanobacteriota</taxon>
        <taxon>Cyanophyceae</taxon>
        <taxon>Oscillatoriophycideae</taxon>
        <taxon>Oscillatoriales</taxon>
        <taxon>Sirenicapillariaceae</taxon>
        <taxon>Limnospira</taxon>
    </lineage>
</organism>
<name>A0A5M3TE29_LIMPL</name>
<evidence type="ECO:0000313" key="1">
    <source>
        <dbReference type="EMBL" id="GCE96238.1"/>
    </source>
</evidence>
<protein>
    <recommendedName>
        <fullName evidence="3">Glycerate kinase</fullName>
    </recommendedName>
</protein>
<comment type="caution">
    <text evidence="1">The sequence shown here is derived from an EMBL/GenBank/DDBJ whole genome shotgun (WGS) entry which is preliminary data.</text>
</comment>
<dbReference type="Proteomes" id="UP000326169">
    <property type="component" value="Unassembled WGS sequence"/>
</dbReference>
<dbReference type="Gene3D" id="3.40.50.300">
    <property type="entry name" value="P-loop containing nucleotide triphosphate hydrolases"/>
    <property type="match status" value="1"/>
</dbReference>
<evidence type="ECO:0000313" key="2">
    <source>
        <dbReference type="Proteomes" id="UP000326169"/>
    </source>
</evidence>
<dbReference type="RefSeq" id="WP_014274660.1">
    <property type="nucleotide sequence ID" value="NZ_BIMW01000176.1"/>
</dbReference>
<sequence length="345" mass="40202">MMEILQSLETDTEPTPEQWQQLLRQELNNPQQMAAFGINPEQLETAIKQRYQLWRSLLKHNPDLPILWEQLPTLWHFWLPFAIQLSQLKTILNRPLVQGILGGQGTGKTTLSTVISRILNLLNYQAISISIDDLYKTYADRQRLREQDPRLIWRGPPGTHDIDIGIQLLDQLRNPTPGEKIMIPRFDKSLWNGEGDRIEPQQIEAPDIILFEGWFVGCQPVEDQAFNHPPPPIITDSDRQFARQINHQLKEYLPLWERLDRLIVLNPVDYRLSKQWRAQAEQEMKALGKSGMTDTEINQFVEYFWKSLHPELFITPLLTDSDRVDLVVDIQPDHSIGQVYQPPKT</sequence>